<keyword evidence="1" id="KW-0812">Transmembrane</keyword>
<evidence type="ECO:0000256" key="1">
    <source>
        <dbReference type="SAM" id="Phobius"/>
    </source>
</evidence>
<proteinExistence type="predicted"/>
<gene>
    <name evidence="3" type="ORF">IAC85_05800</name>
</gene>
<reference evidence="3" key="2">
    <citation type="journal article" date="2021" name="PeerJ">
        <title>Extensive microbial diversity within the chicken gut microbiome revealed by metagenomics and culture.</title>
        <authorList>
            <person name="Gilroy R."/>
            <person name="Ravi A."/>
            <person name="Getino M."/>
            <person name="Pursley I."/>
            <person name="Horton D.L."/>
            <person name="Alikhan N.F."/>
            <person name="Baker D."/>
            <person name="Gharbi K."/>
            <person name="Hall N."/>
            <person name="Watson M."/>
            <person name="Adriaenssens E.M."/>
            <person name="Foster-Nyarko E."/>
            <person name="Jarju S."/>
            <person name="Secka A."/>
            <person name="Antonio M."/>
            <person name="Oren A."/>
            <person name="Chaudhuri R.R."/>
            <person name="La Ragione R."/>
            <person name="Hildebrand F."/>
            <person name="Pallen M.J."/>
        </authorList>
    </citation>
    <scope>NUCLEOTIDE SEQUENCE</scope>
    <source>
        <strain evidence="3">CHK165-10780</strain>
    </source>
</reference>
<keyword evidence="1" id="KW-0472">Membrane</keyword>
<evidence type="ECO:0000313" key="3">
    <source>
        <dbReference type="EMBL" id="HIQ65232.1"/>
    </source>
</evidence>
<accession>A0A9D0Z094</accession>
<evidence type="ECO:0000259" key="2">
    <source>
        <dbReference type="Pfam" id="PF17225"/>
    </source>
</evidence>
<dbReference type="InterPro" id="IPR033782">
    <property type="entry name" value="DUF5301"/>
</dbReference>
<reference evidence="3" key="1">
    <citation type="submission" date="2020-10" db="EMBL/GenBank/DDBJ databases">
        <authorList>
            <person name="Gilroy R."/>
        </authorList>
    </citation>
    <scope>NUCLEOTIDE SEQUENCE</scope>
    <source>
        <strain evidence="3">CHK165-10780</strain>
    </source>
</reference>
<dbReference type="Pfam" id="PF17225">
    <property type="entry name" value="DUF5301"/>
    <property type="match status" value="1"/>
</dbReference>
<dbReference type="AlphaFoldDB" id="A0A9D0Z094"/>
<dbReference type="Gene3D" id="2.60.40.4250">
    <property type="match status" value="1"/>
</dbReference>
<feature type="transmembrane region" description="Helical" evidence="1">
    <location>
        <begin position="7"/>
        <end position="27"/>
    </location>
</feature>
<keyword evidence="1" id="KW-1133">Transmembrane helix</keyword>
<name>A0A9D0Z094_9FIRM</name>
<dbReference type="EMBL" id="DVFU01000113">
    <property type="protein sequence ID" value="HIQ65232.1"/>
    <property type="molecule type" value="Genomic_DNA"/>
</dbReference>
<feature type="domain" description="DUF5301" evidence="2">
    <location>
        <begin position="32"/>
        <end position="126"/>
    </location>
</feature>
<organism evidence="3 4">
    <name type="scientific">Candidatus Faecenecus gallistercoris</name>
    <dbReference type="NCBI Taxonomy" id="2840793"/>
    <lineage>
        <taxon>Bacteria</taxon>
        <taxon>Bacillati</taxon>
        <taxon>Bacillota</taxon>
        <taxon>Bacillota incertae sedis</taxon>
        <taxon>Candidatus Faecenecus</taxon>
    </lineage>
</organism>
<dbReference type="Proteomes" id="UP000886725">
    <property type="component" value="Unassembled WGS sequence"/>
</dbReference>
<protein>
    <submittedName>
        <fullName evidence="3">DUF5301 domain-containing protein</fullName>
    </submittedName>
</protein>
<comment type="caution">
    <text evidence="3">The sequence shown here is derived from an EMBL/GenBank/DDBJ whole genome shotgun (WGS) entry which is preliminary data.</text>
</comment>
<evidence type="ECO:0000313" key="4">
    <source>
        <dbReference type="Proteomes" id="UP000886725"/>
    </source>
</evidence>
<sequence length="142" mass="16617">MKKKLKFFIGIAIIMVVVLAIFIAVQINQETYKITIPSLDEITLVSIDSLSQYDNVTEFDDKEEIAKIYHIFRNQTTTQESINDNPVNPDILFLVTFKKNDETTKVYIYKKNNQYYIEQPYNGIYTIAKRDFETIQNLVTES</sequence>